<dbReference type="EC" id="2.7.7.7" evidence="2 15"/>
<keyword evidence="5 16" id="KW-0548">Nucleotidyltransferase</keyword>
<reference evidence="21" key="2">
    <citation type="submission" date="2011-02" db="EMBL/GenBank/DDBJ databases">
        <title>The complete genome of Syntrophobotulus glycolicus DSM 8271.</title>
        <authorList>
            <person name="Lucas S."/>
            <person name="Copeland A."/>
            <person name="Lapidus A."/>
            <person name="Bruce D."/>
            <person name="Goodwin L."/>
            <person name="Pitluck S."/>
            <person name="Kyrpides N."/>
            <person name="Mavromatis K."/>
            <person name="Pagani I."/>
            <person name="Ivanova N."/>
            <person name="Mikhailova N."/>
            <person name="Chertkov O."/>
            <person name="Held B."/>
            <person name="Detter J.C."/>
            <person name="Tapia R."/>
            <person name="Han C."/>
            <person name="Land M."/>
            <person name="Hauser L."/>
            <person name="Markowitz V."/>
            <person name="Cheng J.-F."/>
            <person name="Hugenholtz P."/>
            <person name="Woyke T."/>
            <person name="Wu D."/>
            <person name="Spring S."/>
            <person name="Schroeder M."/>
            <person name="Brambilla E."/>
            <person name="Klenk H.-P."/>
            <person name="Eisen J.A."/>
        </authorList>
    </citation>
    <scope>NUCLEOTIDE SEQUENCE [LARGE SCALE GENOMIC DNA]</scope>
    <source>
        <strain evidence="21">DSM 8271 / FlGlyR</strain>
    </source>
</reference>
<dbReference type="EMBL" id="CP002547">
    <property type="protein sequence ID" value="ADY56457.1"/>
    <property type="molecule type" value="Genomic_DNA"/>
</dbReference>
<dbReference type="STRING" id="645991.Sgly_2168"/>
<comment type="function">
    <text evidence="16">In addition to polymerase activity, this DNA polymerase exhibits 5'-3' exonuclease activity.</text>
</comment>
<keyword evidence="12 16" id="KW-0238">DNA-binding</keyword>
<organism evidence="20 21">
    <name type="scientific">Syntrophobotulus glycolicus (strain DSM 8271 / FlGlyR)</name>
    <dbReference type="NCBI Taxonomy" id="645991"/>
    <lineage>
        <taxon>Bacteria</taxon>
        <taxon>Bacillati</taxon>
        <taxon>Bacillota</taxon>
        <taxon>Clostridia</taxon>
        <taxon>Eubacteriales</taxon>
        <taxon>Desulfitobacteriaceae</taxon>
        <taxon>Syntrophobotulus</taxon>
    </lineage>
</organism>
<dbReference type="GO" id="GO:0003677">
    <property type="term" value="F:DNA binding"/>
    <property type="evidence" value="ECO:0007669"/>
    <property type="project" value="UniProtKB-UniRule"/>
</dbReference>
<keyword evidence="4 16" id="KW-0808">Transferase</keyword>
<proteinExistence type="inferred from homology"/>
<evidence type="ECO:0000256" key="2">
    <source>
        <dbReference type="ARBA" id="ARBA00012417"/>
    </source>
</evidence>
<name>F0T2Q8_SYNGF</name>
<dbReference type="InterPro" id="IPR020045">
    <property type="entry name" value="DNA_polI_H3TH"/>
</dbReference>
<evidence type="ECO:0000256" key="4">
    <source>
        <dbReference type="ARBA" id="ARBA00022679"/>
    </source>
</evidence>
<dbReference type="InterPro" id="IPR054690">
    <property type="entry name" value="DNA_polI_exonuclease"/>
</dbReference>
<dbReference type="PRINTS" id="PR00868">
    <property type="entry name" value="DNAPOLI"/>
</dbReference>
<dbReference type="InterPro" id="IPR043502">
    <property type="entry name" value="DNA/RNA_pol_sf"/>
</dbReference>
<dbReference type="InterPro" id="IPR020046">
    <property type="entry name" value="5-3_exonucl_a-hlix_arch_N"/>
</dbReference>
<comment type="catalytic activity">
    <reaction evidence="14 16">
        <text>DNA(n) + a 2'-deoxyribonucleoside 5'-triphosphate = DNA(n+1) + diphosphate</text>
        <dbReference type="Rhea" id="RHEA:22508"/>
        <dbReference type="Rhea" id="RHEA-COMP:17339"/>
        <dbReference type="Rhea" id="RHEA-COMP:17340"/>
        <dbReference type="ChEBI" id="CHEBI:33019"/>
        <dbReference type="ChEBI" id="CHEBI:61560"/>
        <dbReference type="ChEBI" id="CHEBI:173112"/>
        <dbReference type="EC" id="2.7.7.7"/>
    </reaction>
</comment>
<evidence type="ECO:0000256" key="17">
    <source>
        <dbReference type="SAM" id="MobiDB-lite"/>
    </source>
</evidence>
<feature type="compositionally biased region" description="Low complexity" evidence="17">
    <location>
        <begin position="315"/>
        <end position="326"/>
    </location>
</feature>
<evidence type="ECO:0000256" key="12">
    <source>
        <dbReference type="ARBA" id="ARBA00023125"/>
    </source>
</evidence>
<dbReference type="KEGG" id="sgy:Sgly_2168"/>
<keyword evidence="6 16" id="KW-0235">DNA replication</keyword>
<dbReference type="GO" id="GO:0006261">
    <property type="term" value="P:DNA-templated DNA replication"/>
    <property type="evidence" value="ECO:0007669"/>
    <property type="project" value="UniProtKB-UniRule"/>
</dbReference>
<dbReference type="SMART" id="SM00279">
    <property type="entry name" value="HhH2"/>
    <property type="match status" value="1"/>
</dbReference>
<dbReference type="InterPro" id="IPR001098">
    <property type="entry name" value="DNA-dir_DNA_pol_A_palm_dom"/>
</dbReference>
<dbReference type="SUPFAM" id="SSF53098">
    <property type="entry name" value="Ribonuclease H-like"/>
    <property type="match status" value="1"/>
</dbReference>
<keyword evidence="13 16" id="KW-0234">DNA repair</keyword>
<evidence type="ECO:0000313" key="20">
    <source>
        <dbReference type="EMBL" id="ADY56457.1"/>
    </source>
</evidence>
<dbReference type="Gene3D" id="3.30.420.10">
    <property type="entry name" value="Ribonuclease H-like superfamily/Ribonuclease H"/>
    <property type="match status" value="1"/>
</dbReference>
<evidence type="ECO:0000256" key="7">
    <source>
        <dbReference type="ARBA" id="ARBA00022722"/>
    </source>
</evidence>
<dbReference type="InterPro" id="IPR002298">
    <property type="entry name" value="DNA_polymerase_A"/>
</dbReference>
<evidence type="ECO:0000313" key="21">
    <source>
        <dbReference type="Proteomes" id="UP000007488"/>
    </source>
</evidence>
<dbReference type="NCBIfam" id="TIGR00593">
    <property type="entry name" value="pola"/>
    <property type="match status" value="1"/>
</dbReference>
<dbReference type="SMART" id="SM00475">
    <property type="entry name" value="53EXOc"/>
    <property type="match status" value="1"/>
</dbReference>
<dbReference type="RefSeq" id="WP_013625324.1">
    <property type="nucleotide sequence ID" value="NC_015172.1"/>
</dbReference>
<evidence type="ECO:0000256" key="3">
    <source>
        <dbReference type="ARBA" id="ARBA00020311"/>
    </source>
</evidence>
<feature type="domain" description="DNA-directed DNA polymerase family A palm" evidence="19">
    <location>
        <begin position="660"/>
        <end position="865"/>
    </location>
</feature>
<dbReference type="SUPFAM" id="SSF47807">
    <property type="entry name" value="5' to 3' exonuclease, C-terminal subdomain"/>
    <property type="match status" value="1"/>
</dbReference>
<dbReference type="Pfam" id="PF00476">
    <property type="entry name" value="DNA_pol_A"/>
    <property type="match status" value="1"/>
</dbReference>
<keyword evidence="9 16" id="KW-0378">Hydrolase</keyword>
<reference evidence="20 21" key="1">
    <citation type="journal article" date="2011" name="Stand. Genomic Sci.">
        <title>Complete genome sequence of Syntrophobotulus glycolicus type strain (FlGlyR).</title>
        <authorList>
            <person name="Han C."/>
            <person name="Mwirichia R."/>
            <person name="Chertkov O."/>
            <person name="Held B."/>
            <person name="Lapidus A."/>
            <person name="Nolan M."/>
            <person name="Lucas S."/>
            <person name="Hammon N."/>
            <person name="Deshpande S."/>
            <person name="Cheng J.F."/>
            <person name="Tapia R."/>
            <person name="Goodwin L."/>
            <person name="Pitluck S."/>
            <person name="Huntemann M."/>
            <person name="Liolios K."/>
            <person name="Ivanova N."/>
            <person name="Pagani I."/>
            <person name="Mavromatis K."/>
            <person name="Ovchinikova G."/>
            <person name="Pati A."/>
            <person name="Chen A."/>
            <person name="Palaniappan K."/>
            <person name="Land M."/>
            <person name="Hauser L."/>
            <person name="Brambilla E.M."/>
            <person name="Rohde M."/>
            <person name="Spring S."/>
            <person name="Sikorski J."/>
            <person name="Goker M."/>
            <person name="Woyke T."/>
            <person name="Bristow J."/>
            <person name="Eisen J.A."/>
            <person name="Markowitz V."/>
            <person name="Hugenholtz P."/>
            <person name="Kyrpides N.C."/>
            <person name="Klenk H.P."/>
            <person name="Detter J.C."/>
        </authorList>
    </citation>
    <scope>NUCLEOTIDE SEQUENCE [LARGE SCALE GENOMIC DNA]</scope>
    <source>
        <strain evidence="21">DSM 8271 / FlGlyR</strain>
    </source>
</reference>
<evidence type="ECO:0000256" key="5">
    <source>
        <dbReference type="ARBA" id="ARBA00022695"/>
    </source>
</evidence>
<dbReference type="eggNOG" id="COG0258">
    <property type="taxonomic scope" value="Bacteria"/>
</dbReference>
<dbReference type="InterPro" id="IPR008918">
    <property type="entry name" value="HhH2"/>
</dbReference>
<evidence type="ECO:0000256" key="1">
    <source>
        <dbReference type="ARBA" id="ARBA00007705"/>
    </source>
</evidence>
<evidence type="ECO:0000259" key="19">
    <source>
        <dbReference type="SMART" id="SM00482"/>
    </source>
</evidence>
<dbReference type="Gene3D" id="3.30.70.370">
    <property type="match status" value="1"/>
</dbReference>
<dbReference type="Pfam" id="PF02739">
    <property type="entry name" value="5_3_exonuc_N"/>
    <property type="match status" value="1"/>
</dbReference>
<dbReference type="HOGENOM" id="CLU_004675_0_0_9"/>
<dbReference type="SMART" id="SM00482">
    <property type="entry name" value="POLAc"/>
    <property type="match status" value="1"/>
</dbReference>
<dbReference type="Gene3D" id="1.10.150.20">
    <property type="entry name" value="5' to 3' exonuclease, C-terminal subdomain"/>
    <property type="match status" value="2"/>
</dbReference>
<dbReference type="PANTHER" id="PTHR10133:SF27">
    <property type="entry name" value="DNA POLYMERASE NU"/>
    <property type="match status" value="1"/>
</dbReference>
<dbReference type="GO" id="GO:0006302">
    <property type="term" value="P:double-strand break repair"/>
    <property type="evidence" value="ECO:0007669"/>
    <property type="project" value="TreeGrafter"/>
</dbReference>
<dbReference type="InterPro" id="IPR036397">
    <property type="entry name" value="RNaseH_sf"/>
</dbReference>
<evidence type="ECO:0000256" key="11">
    <source>
        <dbReference type="ARBA" id="ARBA00022932"/>
    </source>
</evidence>
<evidence type="ECO:0000256" key="16">
    <source>
        <dbReference type="RuleBase" id="RU004460"/>
    </source>
</evidence>
<evidence type="ECO:0000256" key="9">
    <source>
        <dbReference type="ARBA" id="ARBA00022801"/>
    </source>
</evidence>
<evidence type="ECO:0000256" key="15">
    <source>
        <dbReference type="NCBIfam" id="TIGR00593"/>
    </source>
</evidence>
<comment type="subunit">
    <text evidence="16">Single-chain monomer with multiple functions.</text>
</comment>
<dbReference type="CDD" id="cd09859">
    <property type="entry name" value="PIN_53EXO"/>
    <property type="match status" value="1"/>
</dbReference>
<feature type="domain" description="5'-3' exonuclease" evidence="18">
    <location>
        <begin position="2"/>
        <end position="261"/>
    </location>
</feature>
<protein>
    <recommendedName>
        <fullName evidence="3 15">DNA polymerase I</fullName>
        <ecNumber evidence="2 15">2.7.7.7</ecNumber>
    </recommendedName>
</protein>
<dbReference type="InterPro" id="IPR018320">
    <property type="entry name" value="DNA_polymerase_1"/>
</dbReference>
<evidence type="ECO:0000256" key="8">
    <source>
        <dbReference type="ARBA" id="ARBA00022763"/>
    </source>
</evidence>
<dbReference type="GO" id="GO:0008409">
    <property type="term" value="F:5'-3' exonuclease activity"/>
    <property type="evidence" value="ECO:0007669"/>
    <property type="project" value="UniProtKB-UniRule"/>
</dbReference>
<evidence type="ECO:0000256" key="13">
    <source>
        <dbReference type="ARBA" id="ARBA00023204"/>
    </source>
</evidence>
<dbReference type="FunFam" id="1.20.1060.10:FF:000001">
    <property type="entry name" value="DNA polymerase I"/>
    <property type="match status" value="1"/>
</dbReference>
<dbReference type="FunFam" id="1.10.150.20:FF:000002">
    <property type="entry name" value="DNA polymerase I"/>
    <property type="match status" value="1"/>
</dbReference>
<dbReference type="Pfam" id="PF22619">
    <property type="entry name" value="DNA_polI_exo1"/>
    <property type="match status" value="1"/>
</dbReference>
<dbReference type="Gene3D" id="1.20.1060.10">
    <property type="entry name" value="Taq DNA Polymerase, Chain T, domain 4"/>
    <property type="match status" value="1"/>
</dbReference>
<gene>
    <name evidence="16" type="primary">polA</name>
    <name evidence="20" type="ordered locus">Sgly_2168</name>
</gene>
<evidence type="ECO:0000256" key="6">
    <source>
        <dbReference type="ARBA" id="ARBA00022705"/>
    </source>
</evidence>
<sequence length="905" mass="102282">MARLVIMDGNSLLNRAFYALPPLTSAEGLPTNAVHGFLAMLLRIQKEKKPDCWVVAFDKTKATKRIEMYDQYKAQRKETPETLKPQFAYLKEILGAMSVPVLESEGYEADDLIATVTRRAEAEGMEIIVITGDKDAFQLVSDQTTVEMTIKGISTVECYNKDKLFEKYQLKPEQIIDLKGLMGDPSDNIPGIPGIGEKTALKLLWSFGSLEQVLENVDAVPGNKLKALLKEYPEQALLSKKLATMIDQVPIDFQIGDFVRTKPDSEKTLGLLHQYSLSMICRLFEQTLDQDQEGPARSRGPAKSQDRRDNENGKNNRNNKNNQDSQDNQEDNRDSQAGPSYEERILDPGGWLEQISSWMTEKTELVISYRLEGEAAHLSVWNEMGICDQRNTYSLDRTQIDKNVLAKWHELLGSPRVFKIMADHKTLYSALANEGVRLDGLKYDLSLAAYLMNPTRSSYQAAELLSGQADELFFSAAREAGLLAHEFENSRKKLEELGLSSLLHELEEPLSIVLAEMERQGISVDREMLEQIGFELEKKIAVIEEDIYQIAGVSFNINSPQQLGKVLFEQLELPPLKKIKTGYSTDAETLEELAGQHCIVEKILEFRHLVKLNSTYVKGLLGQLRDGKVHTTFQQMVTATGRLSSTEPNLQNIPIRMEEGRKLRKVFVPSRGGWELFSADYSQIELRVLAHYSQDPILCQSFQTGEDVHARTASEVFGVPLEQVTPDMRRKAKAVNFGLMYGLTDFGLARDIRIPRKEAKFYIERYFQRYSGVKKYLNDSVVNAMETGETRTLLNRLRQTPELNHQNRTVRQFGQRIAMNSPIQGTAADIMKLAMIRVDEAMKGLEANLLLQVHDELLLEVSARALPEVAQIVKTEMESALLLTVPLQVDCKTGVNWCDMGKYHI</sequence>
<dbReference type="eggNOG" id="COG0749">
    <property type="taxonomic scope" value="Bacteria"/>
</dbReference>
<dbReference type="InterPro" id="IPR029060">
    <property type="entry name" value="PIN-like_dom_sf"/>
</dbReference>
<dbReference type="OrthoDB" id="9806424at2"/>
<dbReference type="NCBIfam" id="NF004397">
    <property type="entry name" value="PRK05755.1"/>
    <property type="match status" value="1"/>
</dbReference>
<keyword evidence="10 16" id="KW-0269">Exonuclease</keyword>
<evidence type="ECO:0000259" key="18">
    <source>
        <dbReference type="SMART" id="SM00475"/>
    </source>
</evidence>
<dbReference type="AlphaFoldDB" id="F0T2Q8"/>
<dbReference type="InterPro" id="IPR002421">
    <property type="entry name" value="5-3_exonuclease"/>
</dbReference>
<keyword evidence="11 16" id="KW-0239">DNA-directed DNA polymerase</keyword>
<dbReference type="FunFam" id="1.10.150.20:FF:000003">
    <property type="entry name" value="DNA polymerase I"/>
    <property type="match status" value="1"/>
</dbReference>
<evidence type="ECO:0000256" key="14">
    <source>
        <dbReference type="ARBA" id="ARBA00049244"/>
    </source>
</evidence>
<comment type="similarity">
    <text evidence="1 16">Belongs to the DNA polymerase type-A family.</text>
</comment>
<feature type="compositionally biased region" description="Basic and acidic residues" evidence="17">
    <location>
        <begin position="304"/>
        <end position="314"/>
    </location>
</feature>
<dbReference type="InterPro" id="IPR036279">
    <property type="entry name" value="5-3_exonuclease_C_sf"/>
</dbReference>
<dbReference type="GO" id="GO:0003887">
    <property type="term" value="F:DNA-directed DNA polymerase activity"/>
    <property type="evidence" value="ECO:0007669"/>
    <property type="project" value="UniProtKB-UniRule"/>
</dbReference>
<dbReference type="InterPro" id="IPR012337">
    <property type="entry name" value="RNaseH-like_sf"/>
</dbReference>
<dbReference type="SUPFAM" id="SSF88723">
    <property type="entry name" value="PIN domain-like"/>
    <property type="match status" value="1"/>
</dbReference>
<evidence type="ECO:0000256" key="10">
    <source>
        <dbReference type="ARBA" id="ARBA00022839"/>
    </source>
</evidence>
<keyword evidence="7" id="KW-0540">Nuclease</keyword>
<dbReference type="PANTHER" id="PTHR10133">
    <property type="entry name" value="DNA POLYMERASE I"/>
    <property type="match status" value="1"/>
</dbReference>
<dbReference type="CDD" id="cd09898">
    <property type="entry name" value="H3TH_53EXO"/>
    <property type="match status" value="1"/>
</dbReference>
<dbReference type="Pfam" id="PF01367">
    <property type="entry name" value="5_3_exonuc"/>
    <property type="match status" value="1"/>
</dbReference>
<dbReference type="Gene3D" id="3.40.50.1010">
    <property type="entry name" value="5'-nuclease"/>
    <property type="match status" value="1"/>
</dbReference>
<keyword evidence="21" id="KW-1185">Reference proteome</keyword>
<dbReference type="CDD" id="cd08637">
    <property type="entry name" value="DNA_pol_A_pol_I_C"/>
    <property type="match status" value="1"/>
</dbReference>
<dbReference type="Proteomes" id="UP000007488">
    <property type="component" value="Chromosome"/>
</dbReference>
<dbReference type="SUPFAM" id="SSF56672">
    <property type="entry name" value="DNA/RNA polymerases"/>
    <property type="match status" value="1"/>
</dbReference>
<dbReference type="FunFam" id="3.40.50.1010:FF:000001">
    <property type="entry name" value="DNA polymerase I"/>
    <property type="match status" value="1"/>
</dbReference>
<keyword evidence="8 16" id="KW-0227">DNA damage</keyword>
<accession>F0T2Q8</accession>
<feature type="region of interest" description="Disordered" evidence="17">
    <location>
        <begin position="290"/>
        <end position="344"/>
    </location>
</feature>